<name>A0A3M7T5U3_BRAPC</name>
<evidence type="ECO:0000259" key="1">
    <source>
        <dbReference type="Pfam" id="PF25133"/>
    </source>
</evidence>
<keyword evidence="3" id="KW-1185">Reference proteome</keyword>
<protein>
    <submittedName>
        <fullName evidence="2">tRNA (Guanine(37)-N1)-methyltransferase</fullName>
    </submittedName>
</protein>
<dbReference type="EMBL" id="REGN01000224">
    <property type="protein sequence ID" value="RNA43424.1"/>
    <property type="molecule type" value="Genomic_DNA"/>
</dbReference>
<comment type="caution">
    <text evidence="2">The sequence shown here is derived from an EMBL/GenBank/DDBJ whole genome shotgun (WGS) entry which is preliminary data.</text>
</comment>
<evidence type="ECO:0000313" key="2">
    <source>
        <dbReference type="EMBL" id="RNA43424.1"/>
    </source>
</evidence>
<dbReference type="InterPro" id="IPR056744">
    <property type="entry name" value="TRM5/TYW2-like_N"/>
</dbReference>
<sequence>LSAEDLLHSTHKFVILDPEKFQLEKLEPEIIQEVSKLTQKDSEKLSDLIQDLQIKIDYKDLKFDDIMKAIIPDDIINENVNVKGYSIIGHIAHFNLRDQVLDYKNIIVLELFCSLDLFIRNSLVFKLGYHKPLRDRAVGISDH</sequence>
<gene>
    <name evidence="2" type="ORF">BpHYR1_039719</name>
</gene>
<dbReference type="GO" id="GO:0032259">
    <property type="term" value="P:methylation"/>
    <property type="evidence" value="ECO:0007669"/>
    <property type="project" value="UniProtKB-KW"/>
</dbReference>
<dbReference type="Gene3D" id="3.30.300.110">
    <property type="entry name" value="Met-10+ protein-like domains"/>
    <property type="match status" value="1"/>
</dbReference>
<keyword evidence="2" id="KW-0489">Methyltransferase</keyword>
<proteinExistence type="predicted"/>
<dbReference type="Proteomes" id="UP000276133">
    <property type="component" value="Unassembled WGS sequence"/>
</dbReference>
<dbReference type="OrthoDB" id="408788at2759"/>
<feature type="domain" description="TRM5/TYW2-like N-terminal" evidence="1">
    <location>
        <begin position="65"/>
        <end position="136"/>
    </location>
</feature>
<dbReference type="AlphaFoldDB" id="A0A3M7T5U3"/>
<feature type="non-terminal residue" evidence="2">
    <location>
        <position position="1"/>
    </location>
</feature>
<dbReference type="GO" id="GO:0008168">
    <property type="term" value="F:methyltransferase activity"/>
    <property type="evidence" value="ECO:0007669"/>
    <property type="project" value="UniProtKB-KW"/>
</dbReference>
<organism evidence="2 3">
    <name type="scientific">Brachionus plicatilis</name>
    <name type="common">Marine rotifer</name>
    <name type="synonym">Brachionus muelleri</name>
    <dbReference type="NCBI Taxonomy" id="10195"/>
    <lineage>
        <taxon>Eukaryota</taxon>
        <taxon>Metazoa</taxon>
        <taxon>Spiralia</taxon>
        <taxon>Gnathifera</taxon>
        <taxon>Rotifera</taxon>
        <taxon>Eurotatoria</taxon>
        <taxon>Monogononta</taxon>
        <taxon>Pseudotrocha</taxon>
        <taxon>Ploima</taxon>
        <taxon>Brachionidae</taxon>
        <taxon>Brachionus</taxon>
    </lineage>
</organism>
<evidence type="ECO:0000313" key="3">
    <source>
        <dbReference type="Proteomes" id="UP000276133"/>
    </source>
</evidence>
<accession>A0A3M7T5U3</accession>
<keyword evidence="2" id="KW-0808">Transferase</keyword>
<reference evidence="2 3" key="1">
    <citation type="journal article" date="2018" name="Sci. Rep.">
        <title>Genomic signatures of local adaptation to the degree of environmental predictability in rotifers.</title>
        <authorList>
            <person name="Franch-Gras L."/>
            <person name="Hahn C."/>
            <person name="Garcia-Roger E.M."/>
            <person name="Carmona M.J."/>
            <person name="Serra M."/>
            <person name="Gomez A."/>
        </authorList>
    </citation>
    <scope>NUCLEOTIDE SEQUENCE [LARGE SCALE GENOMIC DNA]</scope>
    <source>
        <strain evidence="2">HYR1</strain>
    </source>
</reference>
<dbReference type="Pfam" id="PF25133">
    <property type="entry name" value="TYW2_N_2"/>
    <property type="match status" value="1"/>
</dbReference>